<feature type="region of interest" description="Disordered" evidence="1">
    <location>
        <begin position="85"/>
        <end position="107"/>
    </location>
</feature>
<keyword evidence="3" id="KW-1185">Reference proteome</keyword>
<feature type="compositionally biased region" description="Polar residues" evidence="1">
    <location>
        <begin position="40"/>
        <end position="66"/>
    </location>
</feature>
<organism evidence="2 3">
    <name type="scientific">Marasmius crinis-equi</name>
    <dbReference type="NCBI Taxonomy" id="585013"/>
    <lineage>
        <taxon>Eukaryota</taxon>
        <taxon>Fungi</taxon>
        <taxon>Dikarya</taxon>
        <taxon>Basidiomycota</taxon>
        <taxon>Agaricomycotina</taxon>
        <taxon>Agaricomycetes</taxon>
        <taxon>Agaricomycetidae</taxon>
        <taxon>Agaricales</taxon>
        <taxon>Marasmiineae</taxon>
        <taxon>Marasmiaceae</taxon>
        <taxon>Marasmius</taxon>
    </lineage>
</organism>
<evidence type="ECO:0000256" key="1">
    <source>
        <dbReference type="SAM" id="MobiDB-lite"/>
    </source>
</evidence>
<protein>
    <submittedName>
        <fullName evidence="2">Uncharacterized protein</fullName>
    </submittedName>
</protein>
<name>A0ABR3EMI8_9AGAR</name>
<proteinExistence type="predicted"/>
<sequence>MQVSQSRENGGGKRASRNVEGFIPKLEAVAVRGKEKEKNQSSQPARNRASNNRRTPNNPAHGSPNSIPSPSPTRLWSLLSLSLDDSPTRPADTTWSERQLTEKSTTNEEHTLIHSIVHSTLLPFATAFPLSNTIPGDLSDTLRPALNNFGARSVNTQNLRLAKGGGSCQKATRVTVSGYAITVAPTSAGVDSSRTSSTPTTRCSWMSPRIVRSLLKDDDILLHTQFQPPCSESILIHRHHTLTILLPIPQRIDPLPRRCNLSLTNSGQQPSHAEYTNDAPGLCLYTLASTPALSPHDEMIPSRTHDQLCPTTLDIPTHLQRVDPSSVKYAPICTECQQVLYAKNTNNPPTTCSHALVWIPTSNPLTSDLFLLQHHTLFILLSTYQEVGTPPALPGRCRILGNVHVCVGISDLSKWRKRRCQLENSSLDVIEDVPDGSQHNYAFWWLHGIPRVSEDVETSKNGRHAGIIDYMENNLEKYEKQSVPNKDNLQRG</sequence>
<accession>A0ABR3EMI8</accession>
<evidence type="ECO:0000313" key="2">
    <source>
        <dbReference type="EMBL" id="KAL0564082.1"/>
    </source>
</evidence>
<dbReference type="EMBL" id="JBAHYK010002996">
    <property type="protein sequence ID" value="KAL0564082.1"/>
    <property type="molecule type" value="Genomic_DNA"/>
</dbReference>
<evidence type="ECO:0000313" key="3">
    <source>
        <dbReference type="Proteomes" id="UP001465976"/>
    </source>
</evidence>
<reference evidence="2 3" key="1">
    <citation type="submission" date="2024-02" db="EMBL/GenBank/DDBJ databases">
        <title>A draft genome for the cacao thread blight pathogen Marasmius crinis-equi.</title>
        <authorList>
            <person name="Cohen S.P."/>
            <person name="Baruah I.K."/>
            <person name="Amoako-Attah I."/>
            <person name="Bukari Y."/>
            <person name="Meinhardt L.W."/>
            <person name="Bailey B.A."/>
        </authorList>
    </citation>
    <scope>NUCLEOTIDE SEQUENCE [LARGE SCALE GENOMIC DNA]</scope>
    <source>
        <strain evidence="2 3">GH-76</strain>
    </source>
</reference>
<comment type="caution">
    <text evidence="2">The sequence shown here is derived from an EMBL/GenBank/DDBJ whole genome shotgun (WGS) entry which is preliminary data.</text>
</comment>
<feature type="region of interest" description="Disordered" evidence="1">
    <location>
        <begin position="1"/>
        <end position="73"/>
    </location>
</feature>
<dbReference type="Proteomes" id="UP001465976">
    <property type="component" value="Unassembled WGS sequence"/>
</dbReference>
<gene>
    <name evidence="2" type="ORF">V5O48_017973</name>
</gene>
<feature type="non-terminal residue" evidence="2">
    <location>
        <position position="492"/>
    </location>
</feature>